<protein>
    <submittedName>
        <fullName evidence="7">Actin beta</fullName>
    </submittedName>
</protein>
<evidence type="ECO:0000313" key="8">
    <source>
        <dbReference type="Proteomes" id="UP000001811"/>
    </source>
</evidence>
<dbReference type="PRINTS" id="PR00190">
    <property type="entry name" value="ACTIN"/>
</dbReference>
<dbReference type="SUPFAM" id="SSF53067">
    <property type="entry name" value="Actin-like ATPase domain"/>
    <property type="match status" value="1"/>
</dbReference>
<gene>
    <name evidence="7" type="primary">ACTB</name>
</gene>
<keyword evidence="8" id="KW-1185">Reference proteome</keyword>
<dbReference type="InterPro" id="IPR004001">
    <property type="entry name" value="Actin_CS"/>
</dbReference>
<reference evidence="7" key="2">
    <citation type="submission" date="2025-08" db="UniProtKB">
        <authorList>
            <consortium name="Ensembl"/>
        </authorList>
    </citation>
    <scope>IDENTIFICATION</scope>
    <source>
        <strain evidence="7">Thorbecke</strain>
    </source>
</reference>
<feature type="region of interest" description="Disordered" evidence="6">
    <location>
        <begin position="164"/>
        <end position="184"/>
    </location>
</feature>
<dbReference type="FunFam" id="3.30.420.40:FF:000148">
    <property type="entry name" value="Actin, alpha skeletal muscle"/>
    <property type="match status" value="1"/>
</dbReference>
<dbReference type="Bgee" id="ENSOCUG00000005867">
    <property type="expression patterns" value="Expressed in uterus and 16 other cell types or tissues"/>
</dbReference>
<reference evidence="7" key="3">
    <citation type="submission" date="2025-09" db="UniProtKB">
        <authorList>
            <consortium name="Ensembl"/>
        </authorList>
    </citation>
    <scope>IDENTIFICATION</scope>
    <source>
        <strain evidence="7">Thorbecke</strain>
    </source>
</reference>
<feature type="compositionally biased region" description="Basic residues" evidence="6">
    <location>
        <begin position="164"/>
        <end position="173"/>
    </location>
</feature>
<evidence type="ECO:0000256" key="6">
    <source>
        <dbReference type="SAM" id="MobiDB-lite"/>
    </source>
</evidence>
<dbReference type="InterPro" id="IPR004000">
    <property type="entry name" value="Actin"/>
</dbReference>
<evidence type="ECO:0000256" key="5">
    <source>
        <dbReference type="ARBA" id="ARBA00023212"/>
    </source>
</evidence>
<evidence type="ECO:0000256" key="2">
    <source>
        <dbReference type="ARBA" id="ARBA00022490"/>
    </source>
</evidence>
<dbReference type="Gene3D" id="3.30.420.40">
    <property type="match status" value="1"/>
</dbReference>
<dbReference type="PROSITE" id="PS00406">
    <property type="entry name" value="ACTINS_1"/>
    <property type="match status" value="1"/>
</dbReference>
<dbReference type="PANTHER" id="PTHR11937">
    <property type="entry name" value="ACTIN"/>
    <property type="match status" value="1"/>
</dbReference>
<keyword evidence="2" id="KW-0963">Cytoplasm</keyword>
<dbReference type="InterPro" id="IPR020902">
    <property type="entry name" value="Actin/actin-like_CS"/>
</dbReference>
<evidence type="ECO:0000256" key="3">
    <source>
        <dbReference type="ARBA" id="ARBA00022741"/>
    </source>
</evidence>
<sequence>KPVRKGVLLLAAARHGGLDLVAQRPCPASGCTWPSALFTCVRPWSGARAWVCSVKQGGGSRRLARPRLIKRTLASWAEPGSCHTGPARSGAAGCCQATAQPARLGPGPVPPGLPLPLCPHPGPAASSPLPDTPEAPSACWACLGGQGTVVGDPALLGRDSCRGLHPHRPRTARPKPTAGSPAPTAELRAQGAGMGQKDSYVGDEAQSKRGILTLKYPIEHGIVTNWDDMEKIWHHTFYNELRVAPEEHPVLLTEAPLNPKANREKMTQVSGRGRARRLAGPGRRALSHVLSLLPFSRTLSSDLSLPWTSAGSVCFAPDEPYSFWCLV</sequence>
<evidence type="ECO:0000256" key="4">
    <source>
        <dbReference type="ARBA" id="ARBA00022840"/>
    </source>
</evidence>
<accession>A0A5F9CTA4</accession>
<evidence type="ECO:0000256" key="1">
    <source>
        <dbReference type="ARBA" id="ARBA00004245"/>
    </source>
</evidence>
<dbReference type="Ensembl" id="ENSOCUT00000055632.1">
    <property type="protein sequence ID" value="ENSOCUP00000036556.1"/>
    <property type="gene ID" value="ENSOCUG00000005867.4"/>
</dbReference>
<dbReference type="GeneTree" id="ENSGT00950000182960"/>
<dbReference type="InterPro" id="IPR043129">
    <property type="entry name" value="ATPase_NBD"/>
</dbReference>
<dbReference type="AlphaFoldDB" id="A0A5F9CTA4"/>
<keyword evidence="3" id="KW-0547">Nucleotide-binding</keyword>
<dbReference type="Pfam" id="PF00022">
    <property type="entry name" value="Actin"/>
    <property type="match status" value="1"/>
</dbReference>
<dbReference type="GO" id="GO:0005524">
    <property type="term" value="F:ATP binding"/>
    <property type="evidence" value="ECO:0007669"/>
    <property type="project" value="UniProtKB-KW"/>
</dbReference>
<proteinExistence type="predicted"/>
<dbReference type="PROSITE" id="PS01132">
    <property type="entry name" value="ACTINS_ACT_LIKE"/>
    <property type="match status" value="1"/>
</dbReference>
<reference evidence="7 8" key="1">
    <citation type="journal article" date="2011" name="Nature">
        <title>A high-resolution map of human evolutionary constraint using 29 mammals.</title>
        <authorList>
            <person name="Lindblad-Toh K."/>
            <person name="Garber M."/>
            <person name="Zuk O."/>
            <person name="Lin M.F."/>
            <person name="Parker B.J."/>
            <person name="Washietl S."/>
            <person name="Kheradpour P."/>
            <person name="Ernst J."/>
            <person name="Jordan G."/>
            <person name="Mauceli E."/>
            <person name="Ward L.D."/>
            <person name="Lowe C.B."/>
            <person name="Holloway A.K."/>
            <person name="Clamp M."/>
            <person name="Gnerre S."/>
            <person name="Alfoldi J."/>
            <person name="Beal K."/>
            <person name="Chang J."/>
            <person name="Clawson H."/>
            <person name="Cuff J."/>
            <person name="Di Palma F."/>
            <person name="Fitzgerald S."/>
            <person name="Flicek P."/>
            <person name="Guttman M."/>
            <person name="Hubisz M.J."/>
            <person name="Jaffe D.B."/>
            <person name="Jungreis I."/>
            <person name="Kent W.J."/>
            <person name="Kostka D."/>
            <person name="Lara M."/>
            <person name="Martins A.L."/>
            <person name="Massingham T."/>
            <person name="Moltke I."/>
            <person name="Raney B.J."/>
            <person name="Rasmussen M.D."/>
            <person name="Robinson J."/>
            <person name="Stark A."/>
            <person name="Vilella A.J."/>
            <person name="Wen J."/>
            <person name="Xie X."/>
            <person name="Zody M.C."/>
            <person name="Baldwin J."/>
            <person name="Bloom T."/>
            <person name="Chin C.W."/>
            <person name="Heiman D."/>
            <person name="Nicol R."/>
            <person name="Nusbaum C."/>
            <person name="Young S."/>
            <person name="Wilkinson J."/>
            <person name="Worley K.C."/>
            <person name="Kovar C.L."/>
            <person name="Muzny D.M."/>
            <person name="Gibbs R.A."/>
            <person name="Cree A."/>
            <person name="Dihn H.H."/>
            <person name="Fowler G."/>
            <person name="Jhangiani S."/>
            <person name="Joshi V."/>
            <person name="Lee S."/>
            <person name="Lewis L.R."/>
            <person name="Nazareth L.V."/>
            <person name="Okwuonu G."/>
            <person name="Santibanez J."/>
            <person name="Warren W.C."/>
            <person name="Mardis E.R."/>
            <person name="Weinstock G.M."/>
            <person name="Wilson R.K."/>
            <person name="Delehaunty K."/>
            <person name="Dooling D."/>
            <person name="Fronik C."/>
            <person name="Fulton L."/>
            <person name="Fulton B."/>
            <person name="Graves T."/>
            <person name="Minx P."/>
            <person name="Sodergren E."/>
            <person name="Birney E."/>
            <person name="Margulies E.H."/>
            <person name="Herrero J."/>
            <person name="Green E.D."/>
            <person name="Haussler D."/>
            <person name="Siepel A."/>
            <person name="Goldman N."/>
            <person name="Pollard K.S."/>
            <person name="Pedersen J.S."/>
            <person name="Lander E.S."/>
            <person name="Kellis M."/>
        </authorList>
    </citation>
    <scope>NUCLEOTIDE SEQUENCE [LARGE SCALE GENOMIC DNA]</scope>
    <source>
        <strain evidence="8">Thorbecke</strain>
    </source>
</reference>
<name>A0A5F9CTA4_RABIT</name>
<dbReference type="Proteomes" id="UP000001811">
    <property type="component" value="Unplaced"/>
</dbReference>
<comment type="subcellular location">
    <subcellularLocation>
        <location evidence="1">Cytoplasm</location>
        <location evidence="1">Cytoskeleton</location>
    </subcellularLocation>
</comment>
<keyword evidence="4" id="KW-0067">ATP-binding</keyword>
<organism evidence="7 8">
    <name type="scientific">Oryctolagus cuniculus</name>
    <name type="common">Rabbit</name>
    <dbReference type="NCBI Taxonomy" id="9986"/>
    <lineage>
        <taxon>Eukaryota</taxon>
        <taxon>Metazoa</taxon>
        <taxon>Chordata</taxon>
        <taxon>Craniata</taxon>
        <taxon>Vertebrata</taxon>
        <taxon>Euteleostomi</taxon>
        <taxon>Mammalia</taxon>
        <taxon>Eutheria</taxon>
        <taxon>Euarchontoglires</taxon>
        <taxon>Glires</taxon>
        <taxon>Lagomorpha</taxon>
        <taxon>Leporidae</taxon>
        <taxon>Oryctolagus</taxon>
    </lineage>
</organism>
<keyword evidence="5" id="KW-0206">Cytoskeleton</keyword>
<evidence type="ECO:0000313" key="7">
    <source>
        <dbReference type="Ensembl" id="ENSOCUP00000036556.1"/>
    </source>
</evidence>
<dbReference type="GO" id="GO:0005856">
    <property type="term" value="C:cytoskeleton"/>
    <property type="evidence" value="ECO:0007669"/>
    <property type="project" value="UniProtKB-SubCell"/>
</dbReference>